<keyword evidence="3" id="KW-1185">Reference proteome</keyword>
<dbReference type="Pfam" id="PF01636">
    <property type="entry name" value="APH"/>
    <property type="match status" value="1"/>
</dbReference>
<dbReference type="InterPro" id="IPR011009">
    <property type="entry name" value="Kinase-like_dom_sf"/>
</dbReference>
<reference key="2">
    <citation type="submission" date="2011-04" db="EMBL/GenBank/DDBJ databases">
        <title>Complete sequence of chromosome of Haliscomenobacter hydrossis DSM 1100.</title>
        <authorList>
            <consortium name="US DOE Joint Genome Institute (JGI-PGF)"/>
            <person name="Lucas S."/>
            <person name="Han J."/>
            <person name="Lapidus A."/>
            <person name="Bruce D."/>
            <person name="Goodwin L."/>
            <person name="Pitluck S."/>
            <person name="Peters L."/>
            <person name="Kyrpides N."/>
            <person name="Mavromatis K."/>
            <person name="Ivanova N."/>
            <person name="Ovchinnikova G."/>
            <person name="Pagani I."/>
            <person name="Daligault H."/>
            <person name="Detter J.C."/>
            <person name="Han C."/>
            <person name="Land M."/>
            <person name="Hauser L."/>
            <person name="Markowitz V."/>
            <person name="Cheng J.-F."/>
            <person name="Hugenholtz P."/>
            <person name="Woyke T."/>
            <person name="Wu D."/>
            <person name="Verbarg S."/>
            <person name="Frueling A."/>
            <person name="Brambilla E."/>
            <person name="Klenk H.-P."/>
            <person name="Eisen J.A."/>
        </authorList>
    </citation>
    <scope>NUCLEOTIDE SEQUENCE</scope>
    <source>
        <strain>DSM 1100</strain>
    </source>
</reference>
<reference evidence="2 3" key="1">
    <citation type="journal article" date="2011" name="Stand. Genomic Sci.">
        <title>Complete genome sequence of Haliscomenobacter hydrossis type strain (O).</title>
        <authorList>
            <consortium name="US DOE Joint Genome Institute (JGI-PGF)"/>
            <person name="Daligault H."/>
            <person name="Lapidus A."/>
            <person name="Zeytun A."/>
            <person name="Nolan M."/>
            <person name="Lucas S."/>
            <person name="Del Rio T.G."/>
            <person name="Tice H."/>
            <person name="Cheng J.F."/>
            <person name="Tapia R."/>
            <person name="Han C."/>
            <person name="Goodwin L."/>
            <person name="Pitluck S."/>
            <person name="Liolios K."/>
            <person name="Pagani I."/>
            <person name="Ivanova N."/>
            <person name="Huntemann M."/>
            <person name="Mavromatis K."/>
            <person name="Mikhailova N."/>
            <person name="Pati A."/>
            <person name="Chen A."/>
            <person name="Palaniappan K."/>
            <person name="Land M."/>
            <person name="Hauser L."/>
            <person name="Brambilla E.M."/>
            <person name="Rohde M."/>
            <person name="Verbarg S."/>
            <person name="Goker M."/>
            <person name="Bristow J."/>
            <person name="Eisen J.A."/>
            <person name="Markowitz V."/>
            <person name="Hugenholtz P."/>
            <person name="Kyrpides N.C."/>
            <person name="Klenk H.P."/>
            <person name="Woyke T."/>
        </authorList>
    </citation>
    <scope>NUCLEOTIDE SEQUENCE [LARGE SCALE GENOMIC DNA]</scope>
    <source>
        <strain evidence="3">ATCC 27775 / DSM 1100 / LMG 10767 / O</strain>
    </source>
</reference>
<dbReference type="SUPFAM" id="SSF56112">
    <property type="entry name" value="Protein kinase-like (PK-like)"/>
    <property type="match status" value="1"/>
</dbReference>
<evidence type="ECO:0000313" key="3">
    <source>
        <dbReference type="Proteomes" id="UP000008461"/>
    </source>
</evidence>
<dbReference type="InterPro" id="IPR002575">
    <property type="entry name" value="Aminoglycoside_PTrfase"/>
</dbReference>
<dbReference type="HOGENOM" id="CLU_037718_0_0_10"/>
<dbReference type="eggNOG" id="COG3173">
    <property type="taxonomic scope" value="Bacteria"/>
</dbReference>
<dbReference type="InterPro" id="IPR050249">
    <property type="entry name" value="Pseudomonas-type_ThrB"/>
</dbReference>
<proteinExistence type="predicted"/>
<sequence>MPSPTVFAYFGFTEDLHLEPLGSGNINDTWLGTSATGEKVVLQRINTVVFPYPERIMHNYWIVLAHLRSKNLKLRLPNLFPGIDGQGYLFDEEGNCWRAVQYLENTFAVEHAEEPSQARHAGAVVGTFLAGLADLDPSEVQDALPGFHDSLSRYQHFLKAVKADQAGRLAEVQTEVDFVKREAAVFEKINQLGLPLRVVHNDPKIANVLFDRSSHEAIALIDWDTIQAGSFLSDFGDMVRSMAPSFSEDEPDTSNVHLEVPLFEGLVRGFVPTIRSVLTPVEKENLLQGAFWIILEQMMRFLGDYLNGDQYYKIQYPEHNIVRARNQMALYQSIKEKEEELQQILAKHLQIHAKA</sequence>
<name>F4L6P6_HALH1</name>
<evidence type="ECO:0000259" key="1">
    <source>
        <dbReference type="Pfam" id="PF01636"/>
    </source>
</evidence>
<dbReference type="PANTHER" id="PTHR21064">
    <property type="entry name" value="AMINOGLYCOSIDE PHOSPHOTRANSFERASE DOMAIN-CONTAINING PROTEIN-RELATED"/>
    <property type="match status" value="1"/>
</dbReference>
<dbReference type="EMBL" id="CP002691">
    <property type="protein sequence ID" value="AEE50877.1"/>
    <property type="molecule type" value="Genomic_DNA"/>
</dbReference>
<dbReference type="Proteomes" id="UP000008461">
    <property type="component" value="Chromosome"/>
</dbReference>
<dbReference type="STRING" id="760192.Halhy_3014"/>
<accession>F4L6P6</accession>
<organism evidence="2 3">
    <name type="scientific">Haliscomenobacter hydrossis (strain ATCC 27775 / DSM 1100 / LMG 10767 / O)</name>
    <dbReference type="NCBI Taxonomy" id="760192"/>
    <lineage>
        <taxon>Bacteria</taxon>
        <taxon>Pseudomonadati</taxon>
        <taxon>Bacteroidota</taxon>
        <taxon>Saprospiria</taxon>
        <taxon>Saprospirales</taxon>
        <taxon>Haliscomenobacteraceae</taxon>
        <taxon>Haliscomenobacter</taxon>
    </lineage>
</organism>
<dbReference type="OrthoDB" id="526037at2"/>
<protein>
    <submittedName>
        <fullName evidence="2">Aminoglycoside phosphotransferase</fullName>
    </submittedName>
</protein>
<dbReference type="Gene3D" id="3.90.1200.10">
    <property type="match status" value="1"/>
</dbReference>
<dbReference type="AlphaFoldDB" id="F4L6P6"/>
<evidence type="ECO:0000313" key="2">
    <source>
        <dbReference type="EMBL" id="AEE50877.1"/>
    </source>
</evidence>
<dbReference type="KEGG" id="hhy:Halhy_3014"/>
<dbReference type="PANTHER" id="PTHR21064:SF5">
    <property type="entry name" value="SLR1880 PROTEIN"/>
    <property type="match status" value="1"/>
</dbReference>
<dbReference type="RefSeq" id="WP_013765420.1">
    <property type="nucleotide sequence ID" value="NC_015510.1"/>
</dbReference>
<gene>
    <name evidence="2" type="ordered locus">Halhy_3014</name>
</gene>
<feature type="domain" description="Aminoglycoside phosphotransferase" evidence="1">
    <location>
        <begin position="18"/>
        <end position="241"/>
    </location>
</feature>